<evidence type="ECO:0000256" key="3">
    <source>
        <dbReference type="ARBA" id="ARBA00023015"/>
    </source>
</evidence>
<dbReference type="Pfam" id="PF04082">
    <property type="entry name" value="Fungal_trans"/>
    <property type="match status" value="1"/>
</dbReference>
<keyword evidence="6" id="KW-0539">Nucleus</keyword>
<sequence>MSEPERRRRRPAVSAVTERFPAATAYAPRMMRVSTRITLLLSAVDIRNSTRIQYQRSNIDTAQLFSSIFGVFAQMRTHRQSRGRIFERQDPPVGTSAFKTHFQIGPLRDMIDMLEPYAQETSNIYSGLQKCKTLARTVKSRRTPCWPTCLTTTLPPKEITDDLVECYLRTTERIYRILHIPTFREKYEALWASDSEPDGPCLVQLKLVLALGATTYDDKFSLRPSAIRWIYEAQTWLSEPEFKSRLGIQYLQTNILLLFAREAVQISGEPMWIAAGSLLRTAVSMGLHRDPIYLSKKMSLVSEMRRRLWNTILEILLQSSLSSGGPPLISLDDFNTEPPGNFDDDQLVLEDPESRPEHDFTQVSIARALRKTFSCRLSVAKLLNDLNSRSTYDETLRLDAELRASYRVLSQTLQSCKSTGSSLPSEFELCAVDFIMRRYISALHFPFYSPSLHETCYAFSRKVAVETSLKLWCAAYPPSSIPAVSSCSSSFASSRQEFSRFTICGFGFFRTVAWQASLVIAVELRTRLQEEESLCPAPLPSDLLCVLRDFKIWTLRCIQAGETNVKGHLGVCLMTAQIEGLMARLPRDELVRSMIRAGEEAEETCSSILEGMAAEVGTGEPNQGQTPLDVGFDLTEDWEFMMSDGFFDSGDTDPMTWMF</sequence>
<evidence type="ECO:0000259" key="7">
    <source>
        <dbReference type="SMART" id="SM00906"/>
    </source>
</evidence>
<dbReference type="SMART" id="SM00906">
    <property type="entry name" value="Fungal_trans"/>
    <property type="match status" value="1"/>
</dbReference>
<evidence type="ECO:0000256" key="5">
    <source>
        <dbReference type="ARBA" id="ARBA00023163"/>
    </source>
</evidence>
<dbReference type="GO" id="GO:0000978">
    <property type="term" value="F:RNA polymerase II cis-regulatory region sequence-specific DNA binding"/>
    <property type="evidence" value="ECO:0007669"/>
    <property type="project" value="TreeGrafter"/>
</dbReference>
<dbReference type="GO" id="GO:0008270">
    <property type="term" value="F:zinc ion binding"/>
    <property type="evidence" value="ECO:0007669"/>
    <property type="project" value="InterPro"/>
</dbReference>
<evidence type="ECO:0000313" key="8">
    <source>
        <dbReference type="EMBL" id="KAF4975108.1"/>
    </source>
</evidence>
<dbReference type="PANTHER" id="PTHR31944:SF131">
    <property type="entry name" value="HEME-RESPONSIVE ZINC FINGER TRANSCRIPTION FACTOR HAP1"/>
    <property type="match status" value="1"/>
</dbReference>
<keyword evidence="3" id="KW-0805">Transcription regulation</keyword>
<evidence type="ECO:0000256" key="6">
    <source>
        <dbReference type="ARBA" id="ARBA00023242"/>
    </source>
</evidence>
<gene>
    <name evidence="8" type="ORF">FZEAL_8056</name>
</gene>
<dbReference type="GO" id="GO:0001228">
    <property type="term" value="F:DNA-binding transcription activator activity, RNA polymerase II-specific"/>
    <property type="evidence" value="ECO:0007669"/>
    <property type="project" value="TreeGrafter"/>
</dbReference>
<dbReference type="Proteomes" id="UP000635477">
    <property type="component" value="Unassembled WGS sequence"/>
</dbReference>
<reference evidence="8" key="1">
    <citation type="journal article" date="2020" name="BMC Genomics">
        <title>Correction to: Identification and distribution of gene clusters required for synthesis of sphingolipid metabolism inhibitors in diverse species of the filamentous fungus Fusarium.</title>
        <authorList>
            <person name="Kim H.S."/>
            <person name="Lohmar J.M."/>
            <person name="Busman M."/>
            <person name="Brown D.W."/>
            <person name="Naumann T.A."/>
            <person name="Divon H.H."/>
            <person name="Lysoe E."/>
            <person name="Uhlig S."/>
            <person name="Proctor R.H."/>
        </authorList>
    </citation>
    <scope>NUCLEOTIDE SEQUENCE</scope>
    <source>
        <strain evidence="8">NRRL 22465</strain>
    </source>
</reference>
<feature type="domain" description="Xylanolytic transcriptional activator regulatory" evidence="7">
    <location>
        <begin position="271"/>
        <end position="345"/>
    </location>
</feature>
<reference evidence="8" key="2">
    <citation type="submission" date="2020-05" db="EMBL/GenBank/DDBJ databases">
        <authorList>
            <person name="Kim H.-S."/>
            <person name="Proctor R.H."/>
            <person name="Brown D.W."/>
        </authorList>
    </citation>
    <scope>NUCLEOTIDE SEQUENCE</scope>
    <source>
        <strain evidence="8">NRRL 22465</strain>
    </source>
</reference>
<keyword evidence="5" id="KW-0804">Transcription</keyword>
<keyword evidence="4" id="KW-0238">DNA-binding</keyword>
<evidence type="ECO:0000313" key="9">
    <source>
        <dbReference type="Proteomes" id="UP000635477"/>
    </source>
</evidence>
<dbReference type="EMBL" id="JABEYC010000674">
    <property type="protein sequence ID" value="KAF4975108.1"/>
    <property type="molecule type" value="Genomic_DNA"/>
</dbReference>
<keyword evidence="1" id="KW-0479">Metal-binding</keyword>
<keyword evidence="9" id="KW-1185">Reference proteome</keyword>
<dbReference type="GO" id="GO:0005634">
    <property type="term" value="C:nucleus"/>
    <property type="evidence" value="ECO:0007669"/>
    <property type="project" value="TreeGrafter"/>
</dbReference>
<dbReference type="GO" id="GO:0006351">
    <property type="term" value="P:DNA-templated transcription"/>
    <property type="evidence" value="ECO:0007669"/>
    <property type="project" value="InterPro"/>
</dbReference>
<keyword evidence="2" id="KW-0862">Zinc</keyword>
<evidence type="ECO:0000256" key="1">
    <source>
        <dbReference type="ARBA" id="ARBA00022723"/>
    </source>
</evidence>
<dbReference type="AlphaFoldDB" id="A0A8H4UEI5"/>
<accession>A0A8H4UEI5</accession>
<dbReference type="PANTHER" id="PTHR31944">
    <property type="entry name" value="HEME-RESPONSIVE ZINC FINGER TRANSCRIPTION FACTOR HAP1"/>
    <property type="match status" value="1"/>
</dbReference>
<dbReference type="InterPro" id="IPR051430">
    <property type="entry name" value="Fungal_TF_Env_Response"/>
</dbReference>
<protein>
    <recommendedName>
        <fullName evidence="7">Xylanolytic transcriptional activator regulatory domain-containing protein</fullName>
    </recommendedName>
</protein>
<dbReference type="CDD" id="cd12148">
    <property type="entry name" value="fungal_TF_MHR"/>
    <property type="match status" value="1"/>
</dbReference>
<dbReference type="OrthoDB" id="4337792at2759"/>
<comment type="caution">
    <text evidence="8">The sequence shown here is derived from an EMBL/GenBank/DDBJ whole genome shotgun (WGS) entry which is preliminary data.</text>
</comment>
<evidence type="ECO:0000256" key="2">
    <source>
        <dbReference type="ARBA" id="ARBA00022833"/>
    </source>
</evidence>
<proteinExistence type="predicted"/>
<evidence type="ECO:0000256" key="4">
    <source>
        <dbReference type="ARBA" id="ARBA00023125"/>
    </source>
</evidence>
<name>A0A8H4UEI5_9HYPO</name>
<dbReference type="InterPro" id="IPR007219">
    <property type="entry name" value="XnlR_reg_dom"/>
</dbReference>
<organism evidence="8 9">
    <name type="scientific">Fusarium zealandicum</name>
    <dbReference type="NCBI Taxonomy" id="1053134"/>
    <lineage>
        <taxon>Eukaryota</taxon>
        <taxon>Fungi</taxon>
        <taxon>Dikarya</taxon>
        <taxon>Ascomycota</taxon>
        <taxon>Pezizomycotina</taxon>
        <taxon>Sordariomycetes</taxon>
        <taxon>Hypocreomycetidae</taxon>
        <taxon>Hypocreales</taxon>
        <taxon>Nectriaceae</taxon>
        <taxon>Fusarium</taxon>
        <taxon>Fusarium staphyleae species complex</taxon>
    </lineage>
</organism>